<accession>A0A518E2X6</accession>
<dbReference type="Proteomes" id="UP000317648">
    <property type="component" value="Chromosome"/>
</dbReference>
<evidence type="ECO:0000256" key="1">
    <source>
        <dbReference type="SAM" id="Phobius"/>
    </source>
</evidence>
<dbReference type="KEGG" id="lcre:Pla8534_63180"/>
<protein>
    <recommendedName>
        <fullName evidence="4">Inner membrane protein</fullName>
    </recommendedName>
</protein>
<dbReference type="Pfam" id="PF04307">
    <property type="entry name" value="YdjM"/>
    <property type="match status" value="1"/>
</dbReference>
<feature type="transmembrane region" description="Helical" evidence="1">
    <location>
        <begin position="85"/>
        <end position="102"/>
    </location>
</feature>
<organism evidence="2 3">
    <name type="scientific">Lignipirellula cremea</name>
    <dbReference type="NCBI Taxonomy" id="2528010"/>
    <lineage>
        <taxon>Bacteria</taxon>
        <taxon>Pseudomonadati</taxon>
        <taxon>Planctomycetota</taxon>
        <taxon>Planctomycetia</taxon>
        <taxon>Pirellulales</taxon>
        <taxon>Pirellulaceae</taxon>
        <taxon>Lignipirellula</taxon>
    </lineage>
</organism>
<evidence type="ECO:0000313" key="3">
    <source>
        <dbReference type="Proteomes" id="UP000317648"/>
    </source>
</evidence>
<feature type="transmembrane region" description="Helical" evidence="1">
    <location>
        <begin position="114"/>
        <end position="132"/>
    </location>
</feature>
<sequence length="244" mass="26919">MADFKTHITTSTLLGVGYGAVGVLFWEMSLDHAMVAAGLCSVSGMLPDLDSDSGVPVRETTAFSAAVVPMLMLERFQDLALTREQMVLAAGLMYIAVRFGVAEVFKRYTVHRGMWHSIPAMMSVGLLAFLICSSHDFNVRVYKSAAVVLGFLSHLVLDELWSVDLQGRAIPRLKKSSGTALKFFSKSSWANISTYGKLSLLMLLVAGDPIMMDRYGYPETVAPRAARRFIKDVFDKAEQPVIRR</sequence>
<name>A0A518E2X6_9BACT</name>
<dbReference type="AlphaFoldDB" id="A0A518E2X6"/>
<gene>
    <name evidence="2" type="ORF">Pla8534_63180</name>
</gene>
<dbReference type="EMBL" id="CP036433">
    <property type="protein sequence ID" value="QDU98450.1"/>
    <property type="molecule type" value="Genomic_DNA"/>
</dbReference>
<dbReference type="InterPro" id="IPR007404">
    <property type="entry name" value="YdjM-like"/>
</dbReference>
<dbReference type="OrthoDB" id="5295350at2"/>
<feature type="transmembrane region" description="Helical" evidence="1">
    <location>
        <begin position="7"/>
        <end position="26"/>
    </location>
</feature>
<keyword evidence="1" id="KW-0812">Transmembrane</keyword>
<proteinExistence type="predicted"/>
<evidence type="ECO:0008006" key="4">
    <source>
        <dbReference type="Google" id="ProtNLM"/>
    </source>
</evidence>
<dbReference type="RefSeq" id="WP_145057714.1">
    <property type="nucleotide sequence ID" value="NZ_CP036433.1"/>
</dbReference>
<evidence type="ECO:0000313" key="2">
    <source>
        <dbReference type="EMBL" id="QDU98450.1"/>
    </source>
</evidence>
<keyword evidence="1" id="KW-0472">Membrane</keyword>
<keyword evidence="3" id="KW-1185">Reference proteome</keyword>
<reference evidence="2 3" key="1">
    <citation type="submission" date="2019-02" db="EMBL/GenBank/DDBJ databases">
        <title>Deep-cultivation of Planctomycetes and their phenomic and genomic characterization uncovers novel biology.</title>
        <authorList>
            <person name="Wiegand S."/>
            <person name="Jogler M."/>
            <person name="Boedeker C."/>
            <person name="Pinto D."/>
            <person name="Vollmers J."/>
            <person name="Rivas-Marin E."/>
            <person name="Kohn T."/>
            <person name="Peeters S.H."/>
            <person name="Heuer A."/>
            <person name="Rast P."/>
            <person name="Oberbeckmann S."/>
            <person name="Bunk B."/>
            <person name="Jeske O."/>
            <person name="Meyerdierks A."/>
            <person name="Storesund J.E."/>
            <person name="Kallscheuer N."/>
            <person name="Luecker S."/>
            <person name="Lage O.M."/>
            <person name="Pohl T."/>
            <person name="Merkel B.J."/>
            <person name="Hornburger P."/>
            <person name="Mueller R.-W."/>
            <person name="Bruemmer F."/>
            <person name="Labrenz M."/>
            <person name="Spormann A.M."/>
            <person name="Op den Camp H."/>
            <person name="Overmann J."/>
            <person name="Amann R."/>
            <person name="Jetten M.S.M."/>
            <person name="Mascher T."/>
            <person name="Medema M.H."/>
            <person name="Devos D.P."/>
            <person name="Kaster A.-K."/>
            <person name="Ovreas L."/>
            <person name="Rohde M."/>
            <person name="Galperin M.Y."/>
            <person name="Jogler C."/>
        </authorList>
    </citation>
    <scope>NUCLEOTIDE SEQUENCE [LARGE SCALE GENOMIC DNA]</scope>
    <source>
        <strain evidence="2 3">Pla85_3_4</strain>
    </source>
</reference>
<keyword evidence="1" id="KW-1133">Transmembrane helix</keyword>